<sequence length="99" mass="10586">MLKAVLYILAAASASFGGPAAGTLLFRRGQQEAAAYLQARDTESIARALRDEIGLASLRDEARAAGIDPDVIERVYRDLRDGTLTIDQAAARLRGLDPS</sequence>
<dbReference type="SUPFAM" id="SSF48600">
    <property type="entry name" value="Chorismate mutase II"/>
    <property type="match status" value="1"/>
</dbReference>
<feature type="signal peptide" evidence="1">
    <location>
        <begin position="1"/>
        <end position="20"/>
    </location>
</feature>
<dbReference type="EMBL" id="JBHUHP010000001">
    <property type="protein sequence ID" value="MFD2090468.1"/>
    <property type="molecule type" value="Genomic_DNA"/>
</dbReference>
<dbReference type="InterPro" id="IPR036263">
    <property type="entry name" value="Chorismate_II_sf"/>
</dbReference>
<reference evidence="3" key="1">
    <citation type="journal article" date="2019" name="Int. J. Syst. Evol. Microbiol.">
        <title>The Global Catalogue of Microorganisms (GCM) 10K type strain sequencing project: providing services to taxonomists for standard genome sequencing and annotation.</title>
        <authorList>
            <consortium name="The Broad Institute Genomics Platform"/>
            <consortium name="The Broad Institute Genome Sequencing Center for Infectious Disease"/>
            <person name="Wu L."/>
            <person name="Ma J."/>
        </authorList>
    </citation>
    <scope>NUCLEOTIDE SEQUENCE [LARGE SCALE GENOMIC DNA]</scope>
    <source>
        <strain evidence="3">JCM 3338</strain>
    </source>
</reference>
<comment type="caution">
    <text evidence="2">The sequence shown here is derived from an EMBL/GenBank/DDBJ whole genome shotgun (WGS) entry which is preliminary data.</text>
</comment>
<protein>
    <recommendedName>
        <fullName evidence="4">Antitoxin VbhA domain-containing protein</fullName>
    </recommendedName>
</protein>
<evidence type="ECO:0000256" key="1">
    <source>
        <dbReference type="SAM" id="SignalP"/>
    </source>
</evidence>
<gene>
    <name evidence="2" type="ORF">ACFSHS_02670</name>
</gene>
<evidence type="ECO:0000313" key="2">
    <source>
        <dbReference type="EMBL" id="MFD2090468.1"/>
    </source>
</evidence>
<keyword evidence="1" id="KW-0732">Signal</keyword>
<evidence type="ECO:0008006" key="4">
    <source>
        <dbReference type="Google" id="ProtNLM"/>
    </source>
</evidence>
<evidence type="ECO:0000313" key="3">
    <source>
        <dbReference type="Proteomes" id="UP001597402"/>
    </source>
</evidence>
<organism evidence="2 3">
    <name type="scientific">Blastococcus deserti</name>
    <dbReference type="NCBI Taxonomy" id="2259033"/>
    <lineage>
        <taxon>Bacteria</taxon>
        <taxon>Bacillati</taxon>
        <taxon>Actinomycetota</taxon>
        <taxon>Actinomycetes</taxon>
        <taxon>Geodermatophilales</taxon>
        <taxon>Geodermatophilaceae</taxon>
        <taxon>Blastococcus</taxon>
    </lineage>
</organism>
<accession>A0ABW4X6M4</accession>
<name>A0ABW4X6M4_9ACTN</name>
<dbReference type="RefSeq" id="WP_376871375.1">
    <property type="nucleotide sequence ID" value="NZ_JBHUHP010000001.1"/>
</dbReference>
<dbReference type="Proteomes" id="UP001597402">
    <property type="component" value="Unassembled WGS sequence"/>
</dbReference>
<keyword evidence="3" id="KW-1185">Reference proteome</keyword>
<proteinExistence type="predicted"/>
<feature type="chain" id="PRO_5047266346" description="Antitoxin VbhA domain-containing protein" evidence="1">
    <location>
        <begin position="21"/>
        <end position="99"/>
    </location>
</feature>